<reference evidence="1" key="1">
    <citation type="submission" date="2022-08" db="UniProtKB">
        <authorList>
            <consortium name="EnsemblMetazoa"/>
        </authorList>
    </citation>
    <scope>IDENTIFICATION</scope>
    <source>
        <strain evidence="1">05x7-T-G4-1.051#20</strain>
    </source>
</reference>
<organism evidence="1 2">
    <name type="scientific">Magallana gigas</name>
    <name type="common">Pacific oyster</name>
    <name type="synonym">Crassostrea gigas</name>
    <dbReference type="NCBI Taxonomy" id="29159"/>
    <lineage>
        <taxon>Eukaryota</taxon>
        <taxon>Metazoa</taxon>
        <taxon>Spiralia</taxon>
        <taxon>Lophotrochozoa</taxon>
        <taxon>Mollusca</taxon>
        <taxon>Bivalvia</taxon>
        <taxon>Autobranchia</taxon>
        <taxon>Pteriomorphia</taxon>
        <taxon>Ostreida</taxon>
        <taxon>Ostreoidea</taxon>
        <taxon>Ostreidae</taxon>
        <taxon>Magallana</taxon>
    </lineage>
</organism>
<accession>A0A8W8JK92</accession>
<name>A0A8W8JK92_MAGGI</name>
<evidence type="ECO:0000313" key="2">
    <source>
        <dbReference type="Proteomes" id="UP000005408"/>
    </source>
</evidence>
<dbReference type="Proteomes" id="UP000005408">
    <property type="component" value="Unassembled WGS sequence"/>
</dbReference>
<keyword evidence="2" id="KW-1185">Reference proteome</keyword>
<dbReference type="EnsemblMetazoa" id="G19827.1">
    <property type="protein sequence ID" value="G19827.1:cds"/>
    <property type="gene ID" value="G19827"/>
</dbReference>
<protein>
    <submittedName>
        <fullName evidence="1">Uncharacterized protein</fullName>
    </submittedName>
</protein>
<dbReference type="AlphaFoldDB" id="A0A8W8JK92"/>
<proteinExistence type="predicted"/>
<evidence type="ECO:0000313" key="1">
    <source>
        <dbReference type="EnsemblMetazoa" id="G19827.1:cds"/>
    </source>
</evidence>
<sequence>MPLEDRSDIIVRDAFIFLKENLEFELKQDDLIQRELLDERDKEDRICRVQCKAFWSERYLKLLIKKKS</sequence>